<dbReference type="InterPro" id="IPR000566">
    <property type="entry name" value="Lipocln_cytosolic_FA-bd_dom"/>
</dbReference>
<dbReference type="Proteomes" id="UP000007754">
    <property type="component" value="Chromosome 17"/>
</dbReference>
<dbReference type="OMA" id="MEADYSH"/>
<dbReference type="Ensembl" id="ENSTGUT00000002508.2">
    <property type="protein sequence ID" value="ENSTGUP00000002484.2"/>
    <property type="gene ID" value="ENSTGUG00000002419.2"/>
</dbReference>
<reference evidence="4 5" key="1">
    <citation type="journal article" date="2010" name="Nature">
        <title>The genome of a songbird.</title>
        <authorList>
            <person name="Warren W.C."/>
            <person name="Clayton D.F."/>
            <person name="Ellegren H."/>
            <person name="Arnold A.P."/>
            <person name="Hillier L.W."/>
            <person name="Kunstner A."/>
            <person name="Searle S."/>
            <person name="White S."/>
            <person name="Vilella A.J."/>
            <person name="Fairley S."/>
            <person name="Heger A."/>
            <person name="Kong L."/>
            <person name="Ponting C.P."/>
            <person name="Jarvis E.D."/>
            <person name="Mello C.V."/>
            <person name="Minx P."/>
            <person name="Lovell P."/>
            <person name="Velho T.A."/>
            <person name="Ferris M."/>
            <person name="Balakrishnan C.N."/>
            <person name="Sinha S."/>
            <person name="Blatti C."/>
            <person name="London S.E."/>
            <person name="Li Y."/>
            <person name="Lin Y.C."/>
            <person name="George J."/>
            <person name="Sweedler J."/>
            <person name="Southey B."/>
            <person name="Gunaratne P."/>
            <person name="Watson M."/>
            <person name="Nam K."/>
            <person name="Backstrom N."/>
            <person name="Smeds L."/>
            <person name="Nabholz B."/>
            <person name="Itoh Y."/>
            <person name="Whitney O."/>
            <person name="Pfenning A.R."/>
            <person name="Howard J."/>
            <person name="Volker M."/>
            <person name="Skinner B.M."/>
            <person name="Griffin D.K."/>
            <person name="Ye L."/>
            <person name="McLaren W.M."/>
            <person name="Flicek P."/>
            <person name="Quesada V."/>
            <person name="Velasco G."/>
            <person name="Lopez-Otin C."/>
            <person name="Puente X.S."/>
            <person name="Olender T."/>
            <person name="Lancet D."/>
            <person name="Smit A.F."/>
            <person name="Hubley R."/>
            <person name="Konkel M.K."/>
            <person name="Walker J.A."/>
            <person name="Batzer M.A."/>
            <person name="Gu W."/>
            <person name="Pollock D.D."/>
            <person name="Chen L."/>
            <person name="Cheng Z."/>
            <person name="Eichler E.E."/>
            <person name="Stapley J."/>
            <person name="Slate J."/>
            <person name="Ekblom R."/>
            <person name="Birkhead T."/>
            <person name="Burke T."/>
            <person name="Burt D."/>
            <person name="Scharff C."/>
            <person name="Adam I."/>
            <person name="Richard H."/>
            <person name="Sultan M."/>
            <person name="Soldatov A."/>
            <person name="Lehrach H."/>
            <person name="Edwards S.V."/>
            <person name="Yang S.P."/>
            <person name="Li X."/>
            <person name="Graves T."/>
            <person name="Fulton L."/>
            <person name="Nelson J."/>
            <person name="Chinwalla A."/>
            <person name="Hou S."/>
            <person name="Mardis E.R."/>
            <person name="Wilson R.K."/>
        </authorList>
    </citation>
    <scope>NUCLEOTIDE SEQUENCE [LARGE SCALE GENOMIC DNA]</scope>
</reference>
<dbReference type="HOGENOM" id="CLU_3394167_0_0_1"/>
<dbReference type="FunCoup" id="H0YW12">
    <property type="interactions" value="2"/>
</dbReference>
<sequence length="205" mass="22495">MSRPPQTQSGHGAVPTTFPNSTSDVLLQFAGVWYVTAIASNCSIFLKMKDGMKSPMAIISFMPEGDLAVKLEGSDSSPLPIQSPLGSLGAQEKRNLRVMEADYSHYAVLHEVQHSEAEPSTALQLLTREQDVSPQLLQKFMELIPTMGLTEDMLAILPKSGEWPEGTGWQLQLLCMCTVQRLGVLPIAHSPPLCFPTDQCTRDIR</sequence>
<dbReference type="InParanoid" id="H0YW12"/>
<dbReference type="PANTHER" id="PTHR11430">
    <property type="entry name" value="LIPOCALIN"/>
    <property type="match status" value="1"/>
</dbReference>
<feature type="transmembrane region" description="Helical" evidence="2">
    <location>
        <begin position="25"/>
        <end position="46"/>
    </location>
</feature>
<dbReference type="AlphaFoldDB" id="H0YW12"/>
<dbReference type="Gene3D" id="2.40.128.20">
    <property type="match status" value="2"/>
</dbReference>
<keyword evidence="2" id="KW-0472">Membrane</keyword>
<dbReference type="InterPro" id="IPR002345">
    <property type="entry name" value="Lipocalin"/>
</dbReference>
<reference evidence="4" key="3">
    <citation type="submission" date="2025-09" db="UniProtKB">
        <authorList>
            <consortium name="Ensembl"/>
        </authorList>
    </citation>
    <scope>IDENTIFICATION</scope>
</reference>
<dbReference type="InterPro" id="IPR012674">
    <property type="entry name" value="Calycin"/>
</dbReference>
<evidence type="ECO:0000256" key="1">
    <source>
        <dbReference type="ARBA" id="ARBA00006889"/>
    </source>
</evidence>
<comment type="similarity">
    <text evidence="1">Belongs to the calycin superfamily. Lipocalin family.</text>
</comment>
<dbReference type="Pfam" id="PF00061">
    <property type="entry name" value="Lipocalin"/>
    <property type="match status" value="1"/>
</dbReference>
<dbReference type="GO" id="GO:0036094">
    <property type="term" value="F:small molecule binding"/>
    <property type="evidence" value="ECO:0007669"/>
    <property type="project" value="InterPro"/>
</dbReference>
<keyword evidence="5" id="KW-1185">Reference proteome</keyword>
<organism evidence="4 5">
    <name type="scientific">Taeniopygia guttata</name>
    <name type="common">Zebra finch</name>
    <name type="synonym">Poephila guttata</name>
    <dbReference type="NCBI Taxonomy" id="59729"/>
    <lineage>
        <taxon>Eukaryota</taxon>
        <taxon>Metazoa</taxon>
        <taxon>Chordata</taxon>
        <taxon>Craniata</taxon>
        <taxon>Vertebrata</taxon>
        <taxon>Euteleostomi</taxon>
        <taxon>Archelosauria</taxon>
        <taxon>Archosauria</taxon>
        <taxon>Dinosauria</taxon>
        <taxon>Saurischia</taxon>
        <taxon>Theropoda</taxon>
        <taxon>Coelurosauria</taxon>
        <taxon>Aves</taxon>
        <taxon>Neognathae</taxon>
        <taxon>Neoaves</taxon>
        <taxon>Telluraves</taxon>
        <taxon>Australaves</taxon>
        <taxon>Passeriformes</taxon>
        <taxon>Passeroidea</taxon>
        <taxon>Estrildidae</taxon>
        <taxon>Estrildinae</taxon>
        <taxon>Taeniopygia</taxon>
    </lineage>
</organism>
<keyword evidence="2" id="KW-1133">Transmembrane helix</keyword>
<dbReference type="PANTHER" id="PTHR11430:SF77">
    <property type="entry name" value="LIPOCALIN-LIKE 1 PROTEIN"/>
    <property type="match status" value="1"/>
</dbReference>
<dbReference type="GeneTree" id="ENSGT00960000190092"/>
<evidence type="ECO:0000313" key="5">
    <source>
        <dbReference type="Proteomes" id="UP000007754"/>
    </source>
</evidence>
<keyword evidence="2" id="KW-0812">Transmembrane</keyword>
<feature type="domain" description="Lipocalin/cytosolic fatty-acid binding" evidence="3">
    <location>
        <begin position="91"/>
        <end position="159"/>
    </location>
</feature>
<dbReference type="STRING" id="59729.ENSTGUP00000002484"/>
<evidence type="ECO:0000256" key="2">
    <source>
        <dbReference type="SAM" id="Phobius"/>
    </source>
</evidence>
<evidence type="ECO:0000313" key="4">
    <source>
        <dbReference type="Ensembl" id="ENSTGUP00000002484.2"/>
    </source>
</evidence>
<proteinExistence type="inferred from homology"/>
<accession>H0YW12</accession>
<dbReference type="PRINTS" id="PR00179">
    <property type="entry name" value="LIPOCALIN"/>
</dbReference>
<reference evidence="4" key="2">
    <citation type="submission" date="2025-08" db="UniProtKB">
        <authorList>
            <consortium name="Ensembl"/>
        </authorList>
    </citation>
    <scope>IDENTIFICATION</scope>
</reference>
<name>H0YW12_TAEGU</name>
<protein>
    <recommendedName>
        <fullName evidence="3">Lipocalin/cytosolic fatty-acid binding domain-containing protein</fullName>
    </recommendedName>
</protein>
<evidence type="ECO:0000259" key="3">
    <source>
        <dbReference type="Pfam" id="PF00061"/>
    </source>
</evidence>
<dbReference type="SUPFAM" id="SSF50814">
    <property type="entry name" value="Lipocalins"/>
    <property type="match status" value="1"/>
</dbReference>